<accession>A0ABX0V8L6</accession>
<dbReference type="RefSeq" id="WP_167671281.1">
    <property type="nucleotide sequence ID" value="NZ_JAATJS010000001.1"/>
</dbReference>
<comment type="caution">
    <text evidence="2">The sequence shown here is derived from an EMBL/GenBank/DDBJ whole genome shotgun (WGS) entry which is preliminary data.</text>
</comment>
<evidence type="ECO:0000313" key="2">
    <source>
        <dbReference type="EMBL" id="NIX75395.1"/>
    </source>
</evidence>
<feature type="domain" description="Phage head morphogenesis" evidence="1">
    <location>
        <begin position="55"/>
        <end position="172"/>
    </location>
</feature>
<gene>
    <name evidence="2" type="ORF">HB375_02055</name>
</gene>
<dbReference type="Proteomes" id="UP000707352">
    <property type="component" value="Unassembled WGS sequence"/>
</dbReference>
<dbReference type="Pfam" id="PF04233">
    <property type="entry name" value="Phage_Mu_F"/>
    <property type="match status" value="1"/>
</dbReference>
<sequence>MTTTIQALDLPFDEAIAFFREKMSVTSEHWTDIWQKANSRAFTVAGATTQALVDDFRREVAKALERGTTLQDFRQSFDDIVKRHGWEHVGKPGWRSRVIYETNLSMAYAAGRYEQMTEPTTLTMYPYWQYVHSGAKHPRQEHLSWNGLTLRADDPFWKTHYPPNGWNCGCRVRPLSAKGLERQGKLKPDVSPIIDTRPWTNPKTGQIVHVPVGIDPGFDYNPGDAWRQLGSAT</sequence>
<dbReference type="InterPro" id="IPR006528">
    <property type="entry name" value="Phage_head_morphogenesis_dom"/>
</dbReference>
<keyword evidence="3" id="KW-1185">Reference proteome</keyword>
<evidence type="ECO:0000259" key="1">
    <source>
        <dbReference type="Pfam" id="PF04233"/>
    </source>
</evidence>
<proteinExistence type="predicted"/>
<evidence type="ECO:0000313" key="3">
    <source>
        <dbReference type="Proteomes" id="UP000707352"/>
    </source>
</evidence>
<dbReference type="EMBL" id="JAATJS010000001">
    <property type="protein sequence ID" value="NIX75395.1"/>
    <property type="molecule type" value="Genomic_DNA"/>
</dbReference>
<organism evidence="2 3">
    <name type="scientific">Microvirga terricola</name>
    <dbReference type="NCBI Taxonomy" id="2719797"/>
    <lineage>
        <taxon>Bacteria</taxon>
        <taxon>Pseudomonadati</taxon>
        <taxon>Pseudomonadota</taxon>
        <taxon>Alphaproteobacteria</taxon>
        <taxon>Hyphomicrobiales</taxon>
        <taxon>Methylobacteriaceae</taxon>
        <taxon>Microvirga</taxon>
    </lineage>
</organism>
<protein>
    <recommendedName>
        <fullName evidence="1">Phage head morphogenesis domain-containing protein</fullName>
    </recommendedName>
</protein>
<name>A0ABX0V8L6_9HYPH</name>
<reference evidence="2 3" key="1">
    <citation type="submission" date="2020-03" db="EMBL/GenBank/DDBJ databases">
        <title>The genome sequence of Microvirga sp. c23x22.</title>
        <authorList>
            <person name="Zhang X."/>
        </authorList>
    </citation>
    <scope>NUCLEOTIDE SEQUENCE [LARGE SCALE GENOMIC DNA]</scope>
    <source>
        <strain evidence="3">c23x22</strain>
    </source>
</reference>